<dbReference type="Proteomes" id="UP000255421">
    <property type="component" value="Unassembled WGS sequence"/>
</dbReference>
<keyword evidence="2" id="KW-0238">DNA-binding</keyword>
<evidence type="ECO:0000313" key="9">
    <source>
        <dbReference type="Proteomes" id="UP000255421"/>
    </source>
</evidence>
<dbReference type="Gene3D" id="3.30.70.1450">
    <property type="entry name" value="Regulator of K+ conductance, C-terminal domain"/>
    <property type="match status" value="1"/>
</dbReference>
<keyword evidence="9" id="KW-1185">Reference proteome</keyword>
<keyword evidence="3" id="KW-0804">Transcription</keyword>
<dbReference type="PANTHER" id="PTHR30154:SF34">
    <property type="entry name" value="TRANSCRIPTIONAL REGULATOR AZLB"/>
    <property type="match status" value="1"/>
</dbReference>
<evidence type="ECO:0000313" key="7">
    <source>
        <dbReference type="EMBL" id="SDQ83769.1"/>
    </source>
</evidence>
<dbReference type="InterPro" id="IPR036721">
    <property type="entry name" value="RCK_C_sf"/>
</dbReference>
<dbReference type="InterPro" id="IPR019888">
    <property type="entry name" value="Tscrpt_reg_AsnC-like"/>
</dbReference>
<dbReference type="Gene3D" id="1.10.10.10">
    <property type="entry name" value="Winged helix-like DNA-binding domain superfamily/Winged helix DNA-binding domain"/>
    <property type="match status" value="1"/>
</dbReference>
<dbReference type="InterPro" id="IPR000485">
    <property type="entry name" value="AsnC-type_HTH_dom"/>
</dbReference>
<reference evidence="6 9" key="3">
    <citation type="submission" date="2018-07" db="EMBL/GenBank/DDBJ databases">
        <title>Genome sequence of extremly halophilic archaeon Halopelagius longus strain BC12-B1.</title>
        <authorList>
            <person name="Zhang X."/>
        </authorList>
    </citation>
    <scope>NUCLEOTIDE SEQUENCE [LARGE SCALE GENOMIC DNA]</scope>
    <source>
        <strain evidence="6 9">BC12-B1</strain>
    </source>
</reference>
<keyword evidence="1" id="KW-0805">Transcription regulation</keyword>
<dbReference type="PROSITE" id="PS51202">
    <property type="entry name" value="RCK_C"/>
    <property type="match status" value="1"/>
</dbReference>
<reference evidence="7" key="1">
    <citation type="submission" date="2016-10" db="EMBL/GenBank/DDBJ databases">
        <authorList>
            <person name="de Groot N.N."/>
        </authorList>
    </citation>
    <scope>NUCLEOTIDE SEQUENCE [LARGE SCALE GENOMIC DNA]</scope>
    <source>
        <strain evidence="7">CGMCC 1.12397</strain>
    </source>
</reference>
<dbReference type="SUPFAM" id="SSF46785">
    <property type="entry name" value="Winged helix' DNA-binding domain"/>
    <property type="match status" value="1"/>
</dbReference>
<dbReference type="InterPro" id="IPR036388">
    <property type="entry name" value="WH-like_DNA-bd_sf"/>
</dbReference>
<dbReference type="PRINTS" id="PR00033">
    <property type="entry name" value="HTHASNC"/>
</dbReference>
<name>A0A1H1E5L8_9EURY</name>
<evidence type="ECO:0000313" key="8">
    <source>
        <dbReference type="Proteomes" id="UP000199289"/>
    </source>
</evidence>
<dbReference type="GO" id="GO:0043565">
    <property type="term" value="F:sequence-specific DNA binding"/>
    <property type="evidence" value="ECO:0007669"/>
    <property type="project" value="InterPro"/>
</dbReference>
<feature type="domain" description="HTH asnC-type" evidence="4">
    <location>
        <begin position="5"/>
        <end position="68"/>
    </location>
</feature>
<dbReference type="InterPro" id="IPR006037">
    <property type="entry name" value="RCK_C"/>
</dbReference>
<evidence type="ECO:0000259" key="5">
    <source>
        <dbReference type="PROSITE" id="PS51202"/>
    </source>
</evidence>
<dbReference type="GO" id="GO:0008324">
    <property type="term" value="F:monoatomic cation transmembrane transporter activity"/>
    <property type="evidence" value="ECO:0007669"/>
    <property type="project" value="InterPro"/>
</dbReference>
<dbReference type="PANTHER" id="PTHR30154">
    <property type="entry name" value="LEUCINE-RESPONSIVE REGULATORY PROTEIN"/>
    <property type="match status" value="1"/>
</dbReference>
<dbReference type="GO" id="GO:0006813">
    <property type="term" value="P:potassium ion transport"/>
    <property type="evidence" value="ECO:0007669"/>
    <property type="project" value="InterPro"/>
</dbReference>
<dbReference type="PROSITE" id="PS50956">
    <property type="entry name" value="HTH_ASNC_2"/>
    <property type="match status" value="1"/>
</dbReference>
<dbReference type="GO" id="GO:0043200">
    <property type="term" value="P:response to amino acid"/>
    <property type="evidence" value="ECO:0007669"/>
    <property type="project" value="TreeGrafter"/>
</dbReference>
<evidence type="ECO:0000256" key="1">
    <source>
        <dbReference type="ARBA" id="ARBA00023015"/>
    </source>
</evidence>
<organism evidence="7 8">
    <name type="scientific">Halopelagius longus</name>
    <dbReference type="NCBI Taxonomy" id="1236180"/>
    <lineage>
        <taxon>Archaea</taxon>
        <taxon>Methanobacteriati</taxon>
        <taxon>Methanobacteriota</taxon>
        <taxon>Stenosarchaea group</taxon>
        <taxon>Halobacteria</taxon>
        <taxon>Halobacteriales</taxon>
        <taxon>Haloferacaceae</taxon>
    </lineage>
</organism>
<dbReference type="Pfam" id="PF13404">
    <property type="entry name" value="HTH_AsnC-type"/>
    <property type="match status" value="1"/>
</dbReference>
<proteinExistence type="predicted"/>
<dbReference type="InterPro" id="IPR036390">
    <property type="entry name" value="WH_DNA-bd_sf"/>
</dbReference>
<evidence type="ECO:0000256" key="2">
    <source>
        <dbReference type="ARBA" id="ARBA00023125"/>
    </source>
</evidence>
<evidence type="ECO:0000259" key="4">
    <source>
        <dbReference type="PROSITE" id="PS50956"/>
    </source>
</evidence>
<evidence type="ECO:0000313" key="6">
    <source>
        <dbReference type="EMBL" id="RDI71608.1"/>
    </source>
</evidence>
<protein>
    <submittedName>
        <fullName evidence="6">AsnC family transcriptional regulator</fullName>
    </submittedName>
    <submittedName>
        <fullName evidence="7">Transcriptional regulator, AsnC family</fullName>
    </submittedName>
</protein>
<dbReference type="CDD" id="cd00090">
    <property type="entry name" value="HTH_ARSR"/>
    <property type="match status" value="1"/>
</dbReference>
<dbReference type="SUPFAM" id="SSF116726">
    <property type="entry name" value="TrkA C-terminal domain-like"/>
    <property type="match status" value="1"/>
</dbReference>
<dbReference type="InterPro" id="IPR011991">
    <property type="entry name" value="ArsR-like_HTH"/>
</dbReference>
<dbReference type="OrthoDB" id="6762at2157"/>
<dbReference type="AlphaFoldDB" id="A0A1H1E5L8"/>
<feature type="domain" description="RCK C-terminal" evidence="5">
    <location>
        <begin position="159"/>
        <end position="247"/>
    </location>
</feature>
<accession>A0A1H1E5L8</accession>
<evidence type="ECO:0000256" key="3">
    <source>
        <dbReference type="ARBA" id="ARBA00023163"/>
    </source>
</evidence>
<dbReference type="RefSeq" id="WP_092538231.1">
    <property type="nucleotide sequence ID" value="NZ_FNKQ01000003.1"/>
</dbReference>
<sequence length="247" mass="27061">MVDRLDEVDKRILYHLVRDARNTSAPMIADEVNVSAGTIRNRIKQLETDGVLRGYHAHIDYGHAEGRLTNLLVGTASIDERERLARQIAEVPGVVNVRQLMCGTGNIHVTTVGEDAQELSRVTRDVSEMGLDIEDEHLLQHEEHRPYHAFGPEGRRDAQSIADFMSLSGGAEVVEVSVAPDAKIDGMTLSEANERGLIASEVLVVSVERDERILTPKGNTEIRADDLVTLFARGGLSEETVGAFSGD</sequence>
<dbReference type="Proteomes" id="UP000199289">
    <property type="component" value="Unassembled WGS sequence"/>
</dbReference>
<reference evidence="8" key="2">
    <citation type="submission" date="2016-10" db="EMBL/GenBank/DDBJ databases">
        <authorList>
            <person name="Varghese N."/>
            <person name="Submissions S."/>
        </authorList>
    </citation>
    <scope>NUCLEOTIDE SEQUENCE [LARGE SCALE GENOMIC DNA]</scope>
    <source>
        <strain evidence="8">CGMCC 1.12397</strain>
    </source>
</reference>
<dbReference type="Pfam" id="PF02080">
    <property type="entry name" value="TrkA_C"/>
    <property type="match status" value="1"/>
</dbReference>
<dbReference type="EMBL" id="QQST01000001">
    <property type="protein sequence ID" value="RDI71608.1"/>
    <property type="molecule type" value="Genomic_DNA"/>
</dbReference>
<gene>
    <name evidence="6" type="ORF">DWB78_07645</name>
    <name evidence="7" type="ORF">SAMN05216278_2736</name>
</gene>
<dbReference type="GO" id="GO:0005829">
    <property type="term" value="C:cytosol"/>
    <property type="evidence" value="ECO:0007669"/>
    <property type="project" value="TreeGrafter"/>
</dbReference>
<dbReference type="EMBL" id="FNKQ01000003">
    <property type="protein sequence ID" value="SDQ83769.1"/>
    <property type="molecule type" value="Genomic_DNA"/>
</dbReference>
<dbReference type="SMART" id="SM00344">
    <property type="entry name" value="HTH_ASNC"/>
    <property type="match status" value="1"/>
</dbReference>